<dbReference type="Gene3D" id="3.10.20.310">
    <property type="entry name" value="membrane protein fhac"/>
    <property type="match status" value="5"/>
</dbReference>
<dbReference type="Pfam" id="PF07244">
    <property type="entry name" value="POTRA"/>
    <property type="match status" value="4"/>
</dbReference>
<proteinExistence type="predicted"/>
<keyword evidence="5" id="KW-0998">Cell outer membrane</keyword>
<dbReference type="PROSITE" id="PS51779">
    <property type="entry name" value="POTRA"/>
    <property type="match status" value="2"/>
</dbReference>
<dbReference type="Gene3D" id="2.40.160.50">
    <property type="entry name" value="membrane protein fhac: a member of the omp85/tpsb transporter family"/>
    <property type="match status" value="1"/>
</dbReference>
<organism evidence="9 10">
    <name type="scientific">Posidoniimonas polymericola</name>
    <dbReference type="NCBI Taxonomy" id="2528002"/>
    <lineage>
        <taxon>Bacteria</taxon>
        <taxon>Pseudomonadati</taxon>
        <taxon>Planctomycetota</taxon>
        <taxon>Planctomycetia</taxon>
        <taxon>Pirellulales</taxon>
        <taxon>Lacipirellulaceae</taxon>
        <taxon>Posidoniimonas</taxon>
    </lineage>
</organism>
<dbReference type="Proteomes" id="UP000318478">
    <property type="component" value="Unassembled WGS sequence"/>
</dbReference>
<comment type="caution">
    <text evidence="9">The sequence shown here is derived from an EMBL/GenBank/DDBJ whole genome shotgun (WGS) entry which is preliminary data.</text>
</comment>
<evidence type="ECO:0000313" key="9">
    <source>
        <dbReference type="EMBL" id="TWT78158.1"/>
    </source>
</evidence>
<evidence type="ECO:0000313" key="10">
    <source>
        <dbReference type="Proteomes" id="UP000318478"/>
    </source>
</evidence>
<feature type="region of interest" description="Disordered" evidence="6">
    <location>
        <begin position="560"/>
        <end position="591"/>
    </location>
</feature>
<keyword evidence="4" id="KW-0472">Membrane</keyword>
<keyword evidence="2" id="KW-0812">Transmembrane</keyword>
<reference evidence="9 10" key="1">
    <citation type="submission" date="2019-02" db="EMBL/GenBank/DDBJ databases">
        <title>Deep-cultivation of Planctomycetes and their phenomic and genomic characterization uncovers novel biology.</title>
        <authorList>
            <person name="Wiegand S."/>
            <person name="Jogler M."/>
            <person name="Boedeker C."/>
            <person name="Pinto D."/>
            <person name="Vollmers J."/>
            <person name="Rivas-Marin E."/>
            <person name="Kohn T."/>
            <person name="Peeters S.H."/>
            <person name="Heuer A."/>
            <person name="Rast P."/>
            <person name="Oberbeckmann S."/>
            <person name="Bunk B."/>
            <person name="Jeske O."/>
            <person name="Meyerdierks A."/>
            <person name="Storesund J.E."/>
            <person name="Kallscheuer N."/>
            <person name="Luecker S."/>
            <person name="Lage O.M."/>
            <person name="Pohl T."/>
            <person name="Merkel B.J."/>
            <person name="Hornburger P."/>
            <person name="Mueller R.-W."/>
            <person name="Bruemmer F."/>
            <person name="Labrenz M."/>
            <person name="Spormann A.M."/>
            <person name="Op Den Camp H."/>
            <person name="Overmann J."/>
            <person name="Amann R."/>
            <person name="Jetten M.S.M."/>
            <person name="Mascher T."/>
            <person name="Medema M.H."/>
            <person name="Devos D.P."/>
            <person name="Kaster A.-K."/>
            <person name="Ovreas L."/>
            <person name="Rohde M."/>
            <person name="Galperin M.Y."/>
            <person name="Jogler C."/>
        </authorList>
    </citation>
    <scope>NUCLEOTIDE SEQUENCE [LARGE SCALE GENOMIC DNA]</scope>
    <source>
        <strain evidence="9 10">Pla123a</strain>
    </source>
</reference>
<accession>A0A5C5YT80</accession>
<dbReference type="PANTHER" id="PTHR12815">
    <property type="entry name" value="SORTING AND ASSEMBLY MACHINERY SAMM50 PROTEIN FAMILY MEMBER"/>
    <property type="match status" value="1"/>
</dbReference>
<dbReference type="AlphaFoldDB" id="A0A5C5YT80"/>
<evidence type="ECO:0000256" key="1">
    <source>
        <dbReference type="ARBA" id="ARBA00004370"/>
    </source>
</evidence>
<feature type="compositionally biased region" description="Pro residues" evidence="6">
    <location>
        <begin position="616"/>
        <end position="631"/>
    </location>
</feature>
<evidence type="ECO:0000256" key="6">
    <source>
        <dbReference type="SAM" id="MobiDB-lite"/>
    </source>
</evidence>
<dbReference type="Pfam" id="PF01103">
    <property type="entry name" value="Omp85"/>
    <property type="match status" value="1"/>
</dbReference>
<evidence type="ECO:0000256" key="7">
    <source>
        <dbReference type="SAM" id="SignalP"/>
    </source>
</evidence>
<feature type="chain" id="PRO_5022797212" evidence="7">
    <location>
        <begin position="17"/>
        <end position="1026"/>
    </location>
</feature>
<dbReference type="PANTHER" id="PTHR12815:SF47">
    <property type="entry name" value="TRANSLOCATION AND ASSEMBLY MODULE SUBUNIT TAMA"/>
    <property type="match status" value="1"/>
</dbReference>
<feature type="domain" description="POTRA" evidence="8">
    <location>
        <begin position="53"/>
        <end position="124"/>
    </location>
</feature>
<protein>
    <submittedName>
        <fullName evidence="9">Outer membrane protein assembly factor BamA</fullName>
    </submittedName>
</protein>
<feature type="domain" description="POTRA" evidence="8">
    <location>
        <begin position="293"/>
        <end position="371"/>
    </location>
</feature>
<evidence type="ECO:0000259" key="8">
    <source>
        <dbReference type="PROSITE" id="PS51779"/>
    </source>
</evidence>
<dbReference type="InterPro" id="IPR034746">
    <property type="entry name" value="POTRA"/>
</dbReference>
<name>A0A5C5YT80_9BACT</name>
<comment type="subcellular location">
    <subcellularLocation>
        <location evidence="1">Membrane</location>
    </subcellularLocation>
</comment>
<keyword evidence="3 7" id="KW-0732">Signal</keyword>
<feature type="region of interest" description="Disordered" evidence="6">
    <location>
        <begin position="613"/>
        <end position="647"/>
    </location>
</feature>
<sequence precursor="true">MCLAGVLSLAAFAAYAQGPGGGLPSSPSGRPAIMPETIATPAPSGPSLLAGEELVSDIIVEGNKTIPAAKITAQISTRVGRPFDSAALARDVRKLASMPWFVSVRPYSKKTDAGREVTLRVVERTTVRYISYLGNSKLKDKKLAKETGLKEGAAVDPYLVEDGRRKILAAYSDGGFPNAQVTILEGDKPDDRGIVYVINEGVKQKIWSVRFEGNDSDFASDRRLKTRVSTKPGYFYLIGGKFNREALDADVRKLTEYYRAFGFFQAEVGRTLEFNDSGEWVTVRFVIHEGPRYEVRTVRYVGNEKFSNDSLSLGSKLPQGEFFEQAKMNADVEWLKEVYGSQGYVFADVRAEPVFLEEPGKIDLVYHVDEGKKWRVGRVFVHIDGENPHTRIQTALNRMSLRPGEIMDIRELRASERRLQASQLFLSDPARGISPKITYRIPELDESEFVASNGDAIRGQSPEEESWIIAQLKRPGRRLYQAFTKDAQPAANDTPQVDVHIDLPDGTLPPDLRRLPPVDAPQRHQAFKPPITERDAWQSANRPVHDAYAGLSLPDSAVVRGQSPQGGSPYQQPAYGGMLPRATNPGSAPVAAPQQPVQAVQYEQYEPNMPVYDPQPTYPQQPTPAFPPPAAAYPQAPATSPSDFGSAGAPYPSVPAAPSTTVDPYLFPNQNFATGDPAVDIHVQLAEAQTGRFMVGVGLNSDAGVVGQIMVDERNFNWKRVPTSWQDVVNGTAFRGGGQSFRIEAAPGTQVQRYLMSFTNPYVFDTNISMSLSGSYYTRQYDDWQEQRLGGRISYGYQWTENDLSARLTYRGENVNISNASADLPEAVAVEGDNSLHGFGVVVANDTRNNPFFATSGHYVEMQVEQVVGTFVYPRATVDARKYFLLNERPDHSGRHVLVAQTRLGFSGDDTPVYDRFFAGGYSTMRGFDFRGASPRAGGDFMFLNTLEYLFPLTADDMVNGVCFCDFGTVEDSVKINDWRVAPGVGLRIQVPAMGPAPIALDFAWPVARADTDELQVFTFNVGFMR</sequence>
<feature type="signal peptide" evidence="7">
    <location>
        <begin position="1"/>
        <end position="16"/>
    </location>
</feature>
<dbReference type="EMBL" id="SJPO01000002">
    <property type="protein sequence ID" value="TWT78158.1"/>
    <property type="molecule type" value="Genomic_DNA"/>
</dbReference>
<gene>
    <name evidence="9" type="primary">bamA</name>
    <name evidence="9" type="ORF">Pla123a_09480</name>
</gene>
<evidence type="ECO:0000256" key="2">
    <source>
        <dbReference type="ARBA" id="ARBA00022692"/>
    </source>
</evidence>
<dbReference type="InterPro" id="IPR010827">
    <property type="entry name" value="BamA/TamA_POTRA"/>
</dbReference>
<evidence type="ECO:0000256" key="4">
    <source>
        <dbReference type="ARBA" id="ARBA00023136"/>
    </source>
</evidence>
<keyword evidence="10" id="KW-1185">Reference proteome</keyword>
<dbReference type="InterPro" id="IPR000184">
    <property type="entry name" value="Bac_surfAg_D15"/>
</dbReference>
<evidence type="ECO:0000256" key="5">
    <source>
        <dbReference type="ARBA" id="ARBA00023237"/>
    </source>
</evidence>
<dbReference type="InterPro" id="IPR039910">
    <property type="entry name" value="D15-like"/>
</dbReference>
<feature type="compositionally biased region" description="Low complexity" evidence="6">
    <location>
        <begin position="632"/>
        <end position="642"/>
    </location>
</feature>
<evidence type="ECO:0000256" key="3">
    <source>
        <dbReference type="ARBA" id="ARBA00022729"/>
    </source>
</evidence>
<dbReference type="GO" id="GO:0019867">
    <property type="term" value="C:outer membrane"/>
    <property type="evidence" value="ECO:0007669"/>
    <property type="project" value="InterPro"/>
</dbReference>
<feature type="compositionally biased region" description="Low complexity" evidence="6">
    <location>
        <begin position="561"/>
        <end position="577"/>
    </location>
</feature>